<evidence type="ECO:0000256" key="1">
    <source>
        <dbReference type="ARBA" id="ARBA00022801"/>
    </source>
</evidence>
<feature type="domain" description="Alpha/beta hydrolase fold-3" evidence="3">
    <location>
        <begin position="110"/>
        <end position="327"/>
    </location>
</feature>
<name>A0AAN6FFP2_9PEZI</name>
<evidence type="ECO:0000313" key="5">
    <source>
        <dbReference type="Proteomes" id="UP001168146"/>
    </source>
</evidence>
<sequence length="448" mass="48463">MPAAPPPTTGENLSLIPKAFFALGSVSYALLTRPLASSPRPVDAFRDAVYAAMRSFLSSISTAQEQASQVSTEAQYLAVSKYKHYEPDTDVLDSGLRVHWLGPKLSRSSILFLHGGGFNLAASSGHLEWLWDLKNDLAQQASISVVIPSYTLAPEGQYPLQLQQAAEVLQWLVEKQGKSPGNIILAGDSAGANLSVAVLSHLLHPHPNVPEIKLREPLAAAVLISPWTRFVSDDESVTKNARSDMVTVPAAKRWSSNYLGPAELDYYNQPADADEQWFSGLDKKVKDMFVYAGGGEILIDSIELFVQKLKQAHPRVEFFVQPGAGHDDIILDKVLGYKKKAEGTKNETPSPRLASITAVLQSARSRAILSTVTCLAQNQRSNVRKRKIIATGPGRTEVPVAVLQSILPGEKGHVVLDGLNASGSSSHPDEVPSARARVPPQRSMDVTA</sequence>
<keyword evidence="1" id="KW-0378">Hydrolase</keyword>
<dbReference type="Pfam" id="PF07859">
    <property type="entry name" value="Abhydrolase_3"/>
    <property type="match status" value="1"/>
</dbReference>
<dbReference type="PANTHER" id="PTHR48081:SF31">
    <property type="entry name" value="STERYL ACETYL HYDROLASE MUG81-RELATED"/>
    <property type="match status" value="1"/>
</dbReference>
<gene>
    <name evidence="4" type="ORF">LTR82_011464</name>
</gene>
<dbReference type="Gene3D" id="3.40.50.1820">
    <property type="entry name" value="alpha/beta hydrolase"/>
    <property type="match status" value="1"/>
</dbReference>
<organism evidence="4 5">
    <name type="scientific">Friedmanniomyces endolithicus</name>
    <dbReference type="NCBI Taxonomy" id="329885"/>
    <lineage>
        <taxon>Eukaryota</taxon>
        <taxon>Fungi</taxon>
        <taxon>Dikarya</taxon>
        <taxon>Ascomycota</taxon>
        <taxon>Pezizomycotina</taxon>
        <taxon>Dothideomycetes</taxon>
        <taxon>Dothideomycetidae</taxon>
        <taxon>Mycosphaerellales</taxon>
        <taxon>Teratosphaeriaceae</taxon>
        <taxon>Friedmanniomyces</taxon>
    </lineage>
</organism>
<comment type="caution">
    <text evidence="4">The sequence shown here is derived from an EMBL/GenBank/DDBJ whole genome shotgun (WGS) entry which is preliminary data.</text>
</comment>
<protein>
    <recommendedName>
        <fullName evidence="3">Alpha/beta hydrolase fold-3 domain-containing protein</fullName>
    </recommendedName>
</protein>
<evidence type="ECO:0000259" key="3">
    <source>
        <dbReference type="Pfam" id="PF07859"/>
    </source>
</evidence>
<dbReference type="GO" id="GO:0016787">
    <property type="term" value="F:hydrolase activity"/>
    <property type="evidence" value="ECO:0007669"/>
    <property type="project" value="UniProtKB-KW"/>
</dbReference>
<proteinExistence type="predicted"/>
<accession>A0AAN6FFP2</accession>
<dbReference type="AlphaFoldDB" id="A0AAN6FFP2"/>
<dbReference type="EMBL" id="JASUXU010000043">
    <property type="protein sequence ID" value="KAK0317426.1"/>
    <property type="molecule type" value="Genomic_DNA"/>
</dbReference>
<dbReference type="SUPFAM" id="SSF53474">
    <property type="entry name" value="alpha/beta-Hydrolases"/>
    <property type="match status" value="1"/>
</dbReference>
<dbReference type="InterPro" id="IPR029058">
    <property type="entry name" value="AB_hydrolase_fold"/>
</dbReference>
<dbReference type="Proteomes" id="UP001168146">
    <property type="component" value="Unassembled WGS sequence"/>
</dbReference>
<feature type="region of interest" description="Disordered" evidence="2">
    <location>
        <begin position="419"/>
        <end position="448"/>
    </location>
</feature>
<dbReference type="InterPro" id="IPR050300">
    <property type="entry name" value="GDXG_lipolytic_enzyme"/>
</dbReference>
<dbReference type="PANTHER" id="PTHR48081">
    <property type="entry name" value="AB HYDROLASE SUPERFAMILY PROTEIN C4A8.06C"/>
    <property type="match status" value="1"/>
</dbReference>
<evidence type="ECO:0000313" key="4">
    <source>
        <dbReference type="EMBL" id="KAK0317426.1"/>
    </source>
</evidence>
<dbReference type="InterPro" id="IPR013094">
    <property type="entry name" value="AB_hydrolase_3"/>
</dbReference>
<evidence type="ECO:0000256" key="2">
    <source>
        <dbReference type="SAM" id="MobiDB-lite"/>
    </source>
</evidence>
<reference evidence="4" key="1">
    <citation type="submission" date="2021-12" db="EMBL/GenBank/DDBJ databases">
        <title>Black yeast isolated from Biological Soil Crust.</title>
        <authorList>
            <person name="Kurbessoian T."/>
        </authorList>
    </citation>
    <scope>NUCLEOTIDE SEQUENCE</scope>
    <source>
        <strain evidence="4">CCFEE 5208</strain>
    </source>
</reference>